<comment type="cofactor">
    <cofactor evidence="1">
        <name>FMN</name>
        <dbReference type="ChEBI" id="CHEBI:58210"/>
    </cofactor>
</comment>
<keyword evidence="2" id="KW-0285">Flavoprotein</keyword>
<dbReference type="PANTHER" id="PTHR43303:SF4">
    <property type="entry name" value="NADPH DEHYDROGENASE C23G7.10C-RELATED"/>
    <property type="match status" value="1"/>
</dbReference>
<keyword evidence="3" id="KW-0288">FMN</keyword>
<evidence type="ECO:0000256" key="5">
    <source>
        <dbReference type="ARBA" id="ARBA00023002"/>
    </source>
</evidence>
<dbReference type="InterPro" id="IPR044152">
    <property type="entry name" value="YqjM-like"/>
</dbReference>
<accession>A0A285P454</accession>
<organism evidence="7 8">
    <name type="scientific">Hydrogenobacter hydrogenophilus</name>
    <dbReference type="NCBI Taxonomy" id="35835"/>
    <lineage>
        <taxon>Bacteria</taxon>
        <taxon>Pseudomonadati</taxon>
        <taxon>Aquificota</taxon>
        <taxon>Aquificia</taxon>
        <taxon>Aquificales</taxon>
        <taxon>Aquificaceae</taxon>
        <taxon>Hydrogenobacter</taxon>
    </lineage>
</organism>
<dbReference type="Proteomes" id="UP000218627">
    <property type="component" value="Unassembled WGS sequence"/>
</dbReference>
<proteinExistence type="predicted"/>
<dbReference type="AlphaFoldDB" id="A0A285P454"/>
<evidence type="ECO:0000256" key="1">
    <source>
        <dbReference type="ARBA" id="ARBA00001917"/>
    </source>
</evidence>
<dbReference type="EMBL" id="OBEN01000012">
    <property type="protein sequence ID" value="SNZ16519.1"/>
    <property type="molecule type" value="Genomic_DNA"/>
</dbReference>
<name>A0A285P454_9AQUI</name>
<sequence length="351" mass="39409">MTVFSSLKIRGITLKNRLVVSPMCMYSSEDGFANDWHLVHLGSRAVGGAGLIFTEATAVEPRGRISPLDLGIWKDEHIEGLKRIVDFCHSFGAKVGIQLAHAGRKAEDYAPWEREKKKLKGSKHAIAPSPIPYGKDWLVPKEMKQEDIQEVQKAFVNAAKRAVDAGFDVIEIHSAHGYLLHEFLSPISNKRTDNYGDSLENRERFLIEVVRSVRKAIPDSMPLFVRLSCVDYVEGGWTLEDSIHLARALKEEGCDVIDCSSGGIVEEEKVNAYAGFQVPYAERIKKEVGIKTMSVGLITTYEQAEEIIGNSRADLVAIAREFLRDPYLPMRWAKSKGLKPEVPRQYIRAWL</sequence>
<dbReference type="CDD" id="cd02932">
    <property type="entry name" value="OYE_YqiM_FMN"/>
    <property type="match status" value="1"/>
</dbReference>
<dbReference type="OrthoDB" id="9772736at2"/>
<keyword evidence="8" id="KW-1185">Reference proteome</keyword>
<dbReference type="GO" id="GO:0010181">
    <property type="term" value="F:FMN binding"/>
    <property type="evidence" value="ECO:0007669"/>
    <property type="project" value="InterPro"/>
</dbReference>
<evidence type="ECO:0000256" key="4">
    <source>
        <dbReference type="ARBA" id="ARBA00022857"/>
    </source>
</evidence>
<protein>
    <submittedName>
        <fullName evidence="7">2,4-dienoyl-CoA reductase</fullName>
    </submittedName>
</protein>
<dbReference type="InterPro" id="IPR013785">
    <property type="entry name" value="Aldolase_TIM"/>
</dbReference>
<dbReference type="InterPro" id="IPR001155">
    <property type="entry name" value="OxRdtase_FMN_N"/>
</dbReference>
<reference evidence="8" key="1">
    <citation type="submission" date="2017-09" db="EMBL/GenBank/DDBJ databases">
        <authorList>
            <person name="Varghese N."/>
            <person name="Submissions S."/>
        </authorList>
    </citation>
    <scope>NUCLEOTIDE SEQUENCE [LARGE SCALE GENOMIC DNA]</scope>
    <source>
        <strain evidence="8">DSM 2913</strain>
    </source>
</reference>
<keyword evidence="4" id="KW-0521">NADP</keyword>
<dbReference type="Pfam" id="PF00724">
    <property type="entry name" value="Oxidored_FMN"/>
    <property type="match status" value="1"/>
</dbReference>
<evidence type="ECO:0000313" key="7">
    <source>
        <dbReference type="EMBL" id="SNZ16519.1"/>
    </source>
</evidence>
<dbReference type="PANTHER" id="PTHR43303">
    <property type="entry name" value="NADPH DEHYDROGENASE C23G7.10C-RELATED"/>
    <property type="match status" value="1"/>
</dbReference>
<dbReference type="GO" id="GO:0050661">
    <property type="term" value="F:NADP binding"/>
    <property type="evidence" value="ECO:0007669"/>
    <property type="project" value="InterPro"/>
</dbReference>
<feature type="domain" description="NADH:flavin oxidoreductase/NADH oxidase N-terminal" evidence="6">
    <location>
        <begin position="3"/>
        <end position="334"/>
    </location>
</feature>
<keyword evidence="5" id="KW-0560">Oxidoreductase</keyword>
<dbReference type="RefSeq" id="WP_096603264.1">
    <property type="nucleotide sequence ID" value="NZ_OBEN01000012.1"/>
</dbReference>
<dbReference type="Gene3D" id="3.20.20.70">
    <property type="entry name" value="Aldolase class I"/>
    <property type="match status" value="1"/>
</dbReference>
<evidence type="ECO:0000313" key="8">
    <source>
        <dbReference type="Proteomes" id="UP000218627"/>
    </source>
</evidence>
<dbReference type="GO" id="GO:0003959">
    <property type="term" value="F:NADPH dehydrogenase activity"/>
    <property type="evidence" value="ECO:0007669"/>
    <property type="project" value="InterPro"/>
</dbReference>
<evidence type="ECO:0000256" key="3">
    <source>
        <dbReference type="ARBA" id="ARBA00022643"/>
    </source>
</evidence>
<dbReference type="NCBIfam" id="NF010047">
    <property type="entry name" value="PRK13523.1"/>
    <property type="match status" value="1"/>
</dbReference>
<gene>
    <name evidence="7" type="ORF">SAMN06265353_1626</name>
</gene>
<evidence type="ECO:0000259" key="6">
    <source>
        <dbReference type="Pfam" id="PF00724"/>
    </source>
</evidence>
<evidence type="ECO:0000256" key="2">
    <source>
        <dbReference type="ARBA" id="ARBA00022630"/>
    </source>
</evidence>
<dbReference type="SUPFAM" id="SSF51395">
    <property type="entry name" value="FMN-linked oxidoreductases"/>
    <property type="match status" value="1"/>
</dbReference>